<dbReference type="PROSITE" id="PS00889">
    <property type="entry name" value="CNMP_BINDING_2"/>
    <property type="match status" value="1"/>
</dbReference>
<dbReference type="AlphaFoldDB" id="A0A078KWZ5"/>
<dbReference type="EMBL" id="CCSB01000002">
    <property type="protein sequence ID" value="CDZ77552.1"/>
    <property type="molecule type" value="Genomic_DNA"/>
</dbReference>
<proteinExistence type="predicted"/>
<dbReference type="SMART" id="SM00100">
    <property type="entry name" value="cNMP"/>
    <property type="match status" value="1"/>
</dbReference>
<dbReference type="CDD" id="cd00038">
    <property type="entry name" value="CAP_ED"/>
    <property type="match status" value="1"/>
</dbReference>
<dbReference type="InterPro" id="IPR000595">
    <property type="entry name" value="cNMP-bd_dom"/>
</dbReference>
<dbReference type="SUPFAM" id="SSF51206">
    <property type="entry name" value="cAMP-binding domain-like"/>
    <property type="match status" value="1"/>
</dbReference>
<gene>
    <name evidence="2" type="ORF">BN59_01835</name>
</gene>
<evidence type="ECO:0000313" key="3">
    <source>
        <dbReference type="Proteomes" id="UP000044071"/>
    </source>
</evidence>
<dbReference type="PANTHER" id="PTHR23011">
    <property type="entry name" value="CYCLIC NUCLEOTIDE-BINDING DOMAIN CONTAINING PROTEIN"/>
    <property type="match status" value="1"/>
</dbReference>
<dbReference type="Proteomes" id="UP000044071">
    <property type="component" value="Unassembled WGS sequence"/>
</dbReference>
<organism evidence="2 3">
    <name type="scientific">Legionella massiliensis</name>
    <dbReference type="NCBI Taxonomy" id="1034943"/>
    <lineage>
        <taxon>Bacteria</taxon>
        <taxon>Pseudomonadati</taxon>
        <taxon>Pseudomonadota</taxon>
        <taxon>Gammaproteobacteria</taxon>
        <taxon>Legionellales</taxon>
        <taxon>Legionellaceae</taxon>
        <taxon>Legionella</taxon>
    </lineage>
</organism>
<dbReference type="InterPro" id="IPR018488">
    <property type="entry name" value="cNMP-bd_CS"/>
</dbReference>
<evidence type="ECO:0000313" key="2">
    <source>
        <dbReference type="EMBL" id="CDZ77552.1"/>
    </source>
</evidence>
<dbReference type="RefSeq" id="WP_043874071.1">
    <property type="nucleotide sequence ID" value="NZ_CCVW01000002.1"/>
</dbReference>
<dbReference type="STRING" id="1034943.BN59_01835"/>
<dbReference type="PANTHER" id="PTHR23011:SF28">
    <property type="entry name" value="CYCLIC NUCLEOTIDE-BINDING DOMAIN CONTAINING PROTEIN"/>
    <property type="match status" value="1"/>
</dbReference>
<feature type="domain" description="Cyclic nucleotide-binding" evidence="1">
    <location>
        <begin position="12"/>
        <end position="132"/>
    </location>
</feature>
<dbReference type="Gene3D" id="2.60.120.10">
    <property type="entry name" value="Jelly Rolls"/>
    <property type="match status" value="1"/>
</dbReference>
<dbReference type="eggNOG" id="COG0664">
    <property type="taxonomic scope" value="Bacteria"/>
</dbReference>
<dbReference type="PRINTS" id="PR00103">
    <property type="entry name" value="CAMPKINASE"/>
</dbReference>
<accession>A0A078KWZ5</accession>
<dbReference type="Pfam" id="PF00027">
    <property type="entry name" value="cNMP_binding"/>
    <property type="match status" value="1"/>
</dbReference>
<dbReference type="PROSITE" id="PS50042">
    <property type="entry name" value="CNMP_BINDING_3"/>
    <property type="match status" value="1"/>
</dbReference>
<protein>
    <submittedName>
        <fullName evidence="2">MlotiK1 channel</fullName>
    </submittedName>
</protein>
<dbReference type="OrthoDB" id="6881322at2"/>
<keyword evidence="3" id="KW-1185">Reference proteome</keyword>
<evidence type="ECO:0000259" key="1">
    <source>
        <dbReference type="PROSITE" id="PS50042"/>
    </source>
</evidence>
<name>A0A078KWZ5_9GAMM</name>
<reference evidence="2 3" key="1">
    <citation type="submission" date="2014-06" db="EMBL/GenBank/DDBJ databases">
        <authorList>
            <person name="Urmite Genomes Urmite Genomes"/>
        </authorList>
    </citation>
    <scope>NUCLEOTIDE SEQUENCE [LARGE SCALE GENOMIC DNA]</scope>
</reference>
<sequence>MELLDILKISPLFSSLSKNIQWRISALAQIKSFEKGDYLCHQGDQGDYCYIVKSGKVEVFFETASNKKIHISDVGIGDILGELSLIDGLPRSASMIAIEPTETFAIASLDFQMQLQSYPEIALQLLPVITKRLRQAQEQLIKRVDND</sequence>
<dbReference type="InterPro" id="IPR018490">
    <property type="entry name" value="cNMP-bd_dom_sf"/>
</dbReference>
<dbReference type="InterPro" id="IPR014710">
    <property type="entry name" value="RmlC-like_jellyroll"/>
</dbReference>